<protein>
    <recommendedName>
        <fullName evidence="5">Outer membrane protein beta-barrel domain-containing protein</fullName>
    </recommendedName>
</protein>
<dbReference type="EMBL" id="VCEJ01000008">
    <property type="protein sequence ID" value="TLU98308.1"/>
    <property type="molecule type" value="Genomic_DNA"/>
</dbReference>
<feature type="compositionally biased region" description="Low complexity" evidence="1">
    <location>
        <begin position="63"/>
        <end position="77"/>
    </location>
</feature>
<gene>
    <name evidence="3" type="ORF">FEN17_24325</name>
</gene>
<evidence type="ECO:0000256" key="2">
    <source>
        <dbReference type="SAM" id="Phobius"/>
    </source>
</evidence>
<keyword evidence="2" id="KW-0472">Membrane</keyword>
<keyword evidence="2" id="KW-0812">Transmembrane</keyword>
<feature type="transmembrane region" description="Helical" evidence="2">
    <location>
        <begin position="27"/>
        <end position="48"/>
    </location>
</feature>
<evidence type="ECO:0000313" key="4">
    <source>
        <dbReference type="Proteomes" id="UP000306402"/>
    </source>
</evidence>
<feature type="compositionally biased region" description="Basic and acidic residues" evidence="1">
    <location>
        <begin position="78"/>
        <end position="102"/>
    </location>
</feature>
<keyword evidence="2" id="KW-1133">Transmembrane helix</keyword>
<keyword evidence="4" id="KW-1185">Reference proteome</keyword>
<name>A0A5R9KQC0_9BACT</name>
<evidence type="ECO:0000256" key="1">
    <source>
        <dbReference type="SAM" id="MobiDB-lite"/>
    </source>
</evidence>
<feature type="compositionally biased region" description="Basic and acidic residues" evidence="1">
    <location>
        <begin position="136"/>
        <end position="145"/>
    </location>
</feature>
<evidence type="ECO:0000313" key="3">
    <source>
        <dbReference type="EMBL" id="TLU98308.1"/>
    </source>
</evidence>
<feature type="region of interest" description="Disordered" evidence="1">
    <location>
        <begin position="63"/>
        <end position="149"/>
    </location>
</feature>
<organism evidence="3 4">
    <name type="scientific">Dyadobacter luticola</name>
    <dbReference type="NCBI Taxonomy" id="1979387"/>
    <lineage>
        <taxon>Bacteria</taxon>
        <taxon>Pseudomonadati</taxon>
        <taxon>Bacteroidota</taxon>
        <taxon>Cytophagia</taxon>
        <taxon>Cytophagales</taxon>
        <taxon>Spirosomataceae</taxon>
        <taxon>Dyadobacter</taxon>
    </lineage>
</organism>
<evidence type="ECO:0008006" key="5">
    <source>
        <dbReference type="Google" id="ProtNLM"/>
    </source>
</evidence>
<reference evidence="3 4" key="1">
    <citation type="submission" date="2019-05" db="EMBL/GenBank/DDBJ databases">
        <authorList>
            <person name="Qu J.-H."/>
        </authorList>
    </citation>
    <scope>NUCLEOTIDE SEQUENCE [LARGE SCALE GENOMIC DNA]</scope>
    <source>
        <strain evidence="3 4">T17</strain>
    </source>
</reference>
<comment type="caution">
    <text evidence="3">The sequence shown here is derived from an EMBL/GenBank/DDBJ whole genome shotgun (WGS) entry which is preliminary data.</text>
</comment>
<dbReference type="Proteomes" id="UP000306402">
    <property type="component" value="Unassembled WGS sequence"/>
</dbReference>
<proteinExistence type="predicted"/>
<accession>A0A5R9KQC0</accession>
<dbReference type="AlphaFoldDB" id="A0A5R9KQC0"/>
<feature type="compositionally biased region" description="Polar residues" evidence="1">
    <location>
        <begin position="103"/>
        <end position="114"/>
    </location>
</feature>
<dbReference type="OrthoDB" id="975478at2"/>
<sequence length="474" mass="51213">MWENIEAHLEKDNKRGLLPLWLNSQRIWLAAASVAALLFVGAGIWYSAKNDVSGTNNQVAVSKSGNAGNAENSAADSKTAEADEKGEVGANDITKDEVKSANKVDNASVSSSGAIENKPSIAGKSRKVSRGNSYASKEKHAEHISSDAQSFIAKNSTENPVEAAARIPEANVLSANSSSVNESKQNISAELMSSLPYNDLDVHLQKRYVFFRPEIKAEELVKLSANKEYWAGISLMPASFNPDLKVKSAPTNFSYQALSNKKSVSGTSEAGASYALQTQAGMKLSKHWSLEMGVSYLKGNSNYQGGGYLLSANNSTSANVLENALVGIAPNAYPALTDKSQSFNSGAIYVDVSKKSSNNYQYLQLPVQAGFTIYPEKKLSYSLLGGMMANFFLTNDLESASGDIITTTANDEIYRTVNWAATTGLRFNYRLSSKWKASLTGSYQKAVSSGFRSNQSLDVHPYLYGVAWGVRYSF</sequence>